<evidence type="ECO:0008006" key="3">
    <source>
        <dbReference type="Google" id="ProtNLM"/>
    </source>
</evidence>
<organism evidence="1 2">
    <name type="scientific">Stutzerimonas nitrititolerans</name>
    <dbReference type="NCBI Taxonomy" id="2482751"/>
    <lineage>
        <taxon>Bacteria</taxon>
        <taxon>Pseudomonadati</taxon>
        <taxon>Pseudomonadota</taxon>
        <taxon>Gammaproteobacteria</taxon>
        <taxon>Pseudomonadales</taxon>
        <taxon>Pseudomonadaceae</taxon>
        <taxon>Stutzerimonas</taxon>
    </lineage>
</organism>
<evidence type="ECO:0000313" key="2">
    <source>
        <dbReference type="Proteomes" id="UP001165292"/>
    </source>
</evidence>
<sequence>MKNSQGSVRSMLNKYIDRLERLTGEYRKAELGQFEGPGGKKAEFDDLVWYHVDPNTGRRIRYLCGVHGRKGRGNAGNRPTDSLPYPYNHLIKVWIIETTNTPLSAGEKKARMSVVRKLLTLMDGDLYAQTDSTIRSLNLGAKSSDRLRSFLAFCSDKGVMKKIDLNGSDNRDRTGHALFDNTLEKLPDIKTVLALGAIFSSVFEHVDEQGSLSPGEEINMHDALVVTFVLLSLASPNRTTAEIPLLPKQRLHSYSESNGEPVYYLDWIGSKGYGNNKNHMLAALVEPLKKALNFFYKASEPARVLCRFYENPNQSLKALLGEFEIAPVRARNLSLTQQPNLFTLGYALGFYGVDDCVPVLKESADLACTYHAHRGRFFEGKKIYSLQHQDKLSVSRTGRTSFASLPYLFGYSNMPEIFTDKLTITVGDVQEWWVSFYRNVLLPEFPLSFSSGESSINLKDAMFCFLGRWFYGASKGFGSGGNTFQKTNYMVVPLASLGASVIPRLTGHSCTKLSIFQSYGFSSELSLRLHSLRHLSNTIADLSSIPVEIITAWSGRKSSEQTHTYIHTSHDEKVSRVSVIMNPPDIDRRVIRVVSQEQLTQATNLPASVTSTGLCTQNLNVTPCNYLNDFVSQCFMCPETCHVAGDEKAIDFLEKDLSFQTVRLESVACDPRLPTSQAMKQWYFIHSRNTHILSLLIDLMKSSPVGTIIRYSNNSSDFNLTDLNTMVITKVSCGLPDSEGRLKGIMEDQATNVGSDSNPQLSSLLSSFGLSEGEV</sequence>
<protein>
    <recommendedName>
        <fullName evidence="3">Integrase</fullName>
    </recommendedName>
</protein>
<dbReference type="GeneID" id="99794157"/>
<dbReference type="RefSeq" id="WP_090519119.1">
    <property type="nucleotide sequence ID" value="NZ_JAMYBS010000007.1"/>
</dbReference>
<name>A0AA41WG40_9GAMM</name>
<evidence type="ECO:0000313" key="1">
    <source>
        <dbReference type="EMBL" id="MCO7544874.1"/>
    </source>
</evidence>
<gene>
    <name evidence="1" type="ORF">NJF43_08940</name>
</gene>
<dbReference type="EMBL" id="JAMYBS010000007">
    <property type="protein sequence ID" value="MCO7544874.1"/>
    <property type="molecule type" value="Genomic_DNA"/>
</dbReference>
<proteinExistence type="predicted"/>
<accession>A0AA41WG40</accession>
<reference evidence="1" key="1">
    <citation type="submission" date="2022-06" db="EMBL/GenBank/DDBJ databases">
        <title>Detection of beta-lactamases in bacteria of animal origin.</title>
        <authorList>
            <person name="Mlynarcik P."/>
            <person name="Zdarska V."/>
            <person name="Chudobova H."/>
            <person name="Prochazkova P."/>
            <person name="Hricova K."/>
            <person name="Mezerova K."/>
            <person name="Bardon J."/>
            <person name="Dolejska M."/>
            <person name="Sukkar I."/>
            <person name="Kolar M."/>
        </authorList>
    </citation>
    <scope>NUCLEOTIDE SEQUENCE</scope>
    <source>
        <strain evidence="1">S 300-3</strain>
    </source>
</reference>
<dbReference type="Proteomes" id="UP001165292">
    <property type="component" value="Unassembled WGS sequence"/>
</dbReference>
<dbReference type="AlphaFoldDB" id="A0AA41WG40"/>
<comment type="caution">
    <text evidence="1">The sequence shown here is derived from an EMBL/GenBank/DDBJ whole genome shotgun (WGS) entry which is preliminary data.</text>
</comment>